<dbReference type="GO" id="GO:0042802">
    <property type="term" value="F:identical protein binding"/>
    <property type="evidence" value="ECO:0007669"/>
    <property type="project" value="InterPro"/>
</dbReference>
<protein>
    <submittedName>
        <fullName evidence="5">Microprocessor complex subunit DGCR8 isoform X2</fullName>
    </submittedName>
</protein>
<dbReference type="InterPro" id="IPR040375">
    <property type="entry name" value="DGCR8"/>
</dbReference>
<dbReference type="CDD" id="cd19868">
    <property type="entry name" value="DSRM_DGCR8_rpt2"/>
    <property type="match status" value="1"/>
</dbReference>
<feature type="region of interest" description="Disordered" evidence="2">
    <location>
        <begin position="1"/>
        <end position="142"/>
    </location>
</feature>
<dbReference type="InterPro" id="IPR014720">
    <property type="entry name" value="dsRBD_dom"/>
</dbReference>
<feature type="compositionally biased region" description="Basic and acidic residues" evidence="2">
    <location>
        <begin position="276"/>
        <end position="293"/>
    </location>
</feature>
<evidence type="ECO:0000256" key="1">
    <source>
        <dbReference type="PROSITE-ProRule" id="PRU00266"/>
    </source>
</evidence>
<dbReference type="Gene3D" id="3.30.160.20">
    <property type="match status" value="2"/>
</dbReference>
<dbReference type="GeneID" id="113216272"/>
<dbReference type="PANTHER" id="PTHR13482">
    <property type="entry name" value="MICRORNA PROCESSOR COMPLEX SUBUNIT DGCR8"/>
    <property type="match status" value="1"/>
</dbReference>
<dbReference type="SMART" id="SM00358">
    <property type="entry name" value="DSRM"/>
    <property type="match status" value="1"/>
</dbReference>
<feature type="region of interest" description="Disordered" evidence="2">
    <location>
        <begin position="269"/>
        <end position="296"/>
    </location>
</feature>
<dbReference type="RefSeq" id="XP_052122443.1">
    <property type="nucleotide sequence ID" value="XM_052266483.1"/>
</dbReference>
<keyword evidence="4" id="KW-1185">Reference proteome</keyword>
<feature type="compositionally biased region" description="Basic and acidic residues" evidence="2">
    <location>
        <begin position="133"/>
        <end position="142"/>
    </location>
</feature>
<dbReference type="AlphaFoldDB" id="A0A9C6U6S8"/>
<evidence type="ECO:0000256" key="2">
    <source>
        <dbReference type="SAM" id="MobiDB-lite"/>
    </source>
</evidence>
<gene>
    <name evidence="5" type="primary">LOC113216272</name>
</gene>
<feature type="compositionally biased region" description="Basic and acidic residues" evidence="2">
    <location>
        <begin position="38"/>
        <end position="72"/>
    </location>
</feature>
<dbReference type="GO" id="GO:0020037">
    <property type="term" value="F:heme binding"/>
    <property type="evidence" value="ECO:0007669"/>
    <property type="project" value="InterPro"/>
</dbReference>
<accession>A0A9C6U6S8</accession>
<dbReference type="GO" id="GO:0070877">
    <property type="term" value="C:microprocessor complex"/>
    <property type="evidence" value="ECO:0007669"/>
    <property type="project" value="InterPro"/>
</dbReference>
<evidence type="ECO:0000259" key="3">
    <source>
        <dbReference type="PROSITE" id="PS50137"/>
    </source>
</evidence>
<dbReference type="CDD" id="cd19867">
    <property type="entry name" value="DSRM_DGCR8_rpt1"/>
    <property type="match status" value="1"/>
</dbReference>
<proteinExistence type="predicted"/>
<feature type="compositionally biased region" description="Acidic residues" evidence="2">
    <location>
        <begin position="95"/>
        <end position="125"/>
    </location>
</feature>
<organism evidence="4 5">
    <name type="scientific">Frankliniella occidentalis</name>
    <name type="common">Western flower thrips</name>
    <name type="synonym">Euthrips occidentalis</name>
    <dbReference type="NCBI Taxonomy" id="133901"/>
    <lineage>
        <taxon>Eukaryota</taxon>
        <taxon>Metazoa</taxon>
        <taxon>Ecdysozoa</taxon>
        <taxon>Arthropoda</taxon>
        <taxon>Hexapoda</taxon>
        <taxon>Insecta</taxon>
        <taxon>Pterygota</taxon>
        <taxon>Neoptera</taxon>
        <taxon>Paraneoptera</taxon>
        <taxon>Thysanoptera</taxon>
        <taxon>Terebrantia</taxon>
        <taxon>Thripoidea</taxon>
        <taxon>Thripidae</taxon>
        <taxon>Frankliniella</taxon>
    </lineage>
</organism>
<dbReference type="CTD" id="43728"/>
<feature type="domain" description="DRBM" evidence="3">
    <location>
        <begin position="428"/>
        <end position="495"/>
    </location>
</feature>
<dbReference type="GO" id="GO:0003725">
    <property type="term" value="F:double-stranded RNA binding"/>
    <property type="evidence" value="ECO:0007669"/>
    <property type="project" value="TreeGrafter"/>
</dbReference>
<dbReference type="Proteomes" id="UP000504606">
    <property type="component" value="Unplaced"/>
</dbReference>
<dbReference type="SUPFAM" id="SSF54768">
    <property type="entry name" value="dsRNA-binding domain-like"/>
    <property type="match status" value="1"/>
</dbReference>
<name>A0A9C6U6S8_FRAOC</name>
<dbReference type="GO" id="GO:0031053">
    <property type="term" value="P:primary miRNA processing"/>
    <property type="evidence" value="ECO:0007669"/>
    <property type="project" value="InterPro"/>
</dbReference>
<feature type="compositionally biased region" description="Low complexity" evidence="2">
    <location>
        <begin position="13"/>
        <end position="25"/>
    </location>
</feature>
<dbReference type="Gene3D" id="2.20.70.10">
    <property type="match status" value="1"/>
</dbReference>
<feature type="compositionally biased region" description="Polar residues" evidence="2">
    <location>
        <begin position="26"/>
        <end position="37"/>
    </location>
</feature>
<sequence length="702" mass="79540">MMEGSSGDNVQKSSETSETNNETTTPPRTSCPYQSSVKENRDSKSEEPRLHTEGVSEFLTHYERSGYTEDSLRQFVVLDELGSEKDRKRKRGGEGCEDEPEDEGDEEGDGDENDSEEDDQEDNNDSSDSYYEETDHSDVSDDEIEKMLEEGLSEKYKVKRQKLANGRYAKKLDPGQYENRRKLVLDEICTNHFELLPEGWVQVTHNTGIPIYLHKTTRVCTTAMPYFLGPGSARKHKVPMSAVPCLQYRKALDKEKCGVQKYIRSENTALGNQNNESERSSFEGRETKVDCASDGKTSANLDKEEEAGNIVLFILSPAKSQEQSSNSAPLPAARIETARENAEAINLSHVELREYCQRLFRFKTIEVMRFKTWAERRKFAKIKKKERQLQRPSLPDGTKLITFPILEGDSNSNGRTKKEWIMNPNGKSYVCILHEYVQHALKKQPVYEFKDLENPATPYSATVSINKMKYGTGVGTSKKQAKAEAAKLTLEILIPEMRQKIENDSHKGGRGPGRSQNSDLSFFDDIKIEDPRVHEFCAKTTEPSPYAILLTCLKRNFGLSDIDIKYQVNTLRHQKNEFIMSVGNHSATVICKNKREGKQRASQSILQAMHPHINNWGSLLRLYGSRSIKTPREKKIEEQEITTLQNRAAANQPNYAILDKLKEAMIKLAESRDAVKPIGEFVPPDDIALPTTSSSNLNNIEL</sequence>
<dbReference type="PROSITE" id="PS50137">
    <property type="entry name" value="DS_RBD"/>
    <property type="match status" value="1"/>
</dbReference>
<keyword evidence="1" id="KW-0694">RNA-binding</keyword>
<dbReference type="GO" id="GO:0070878">
    <property type="term" value="F:primary miRNA binding"/>
    <property type="evidence" value="ECO:0007669"/>
    <property type="project" value="TreeGrafter"/>
</dbReference>
<dbReference type="Gene3D" id="3.30.160.590">
    <property type="match status" value="1"/>
</dbReference>
<dbReference type="FunFam" id="3.30.160.20:FF:000021">
    <property type="entry name" value="Microprocessor complex subunit DGCR8"/>
    <property type="match status" value="1"/>
</dbReference>
<dbReference type="FunFam" id="3.30.160.590:FF:000001">
    <property type="entry name" value="microprocessor complex subunit DGCR8"/>
    <property type="match status" value="1"/>
</dbReference>
<reference evidence="5" key="1">
    <citation type="submission" date="2025-08" db="UniProtKB">
        <authorList>
            <consortium name="RefSeq"/>
        </authorList>
    </citation>
    <scope>IDENTIFICATION</scope>
    <source>
        <tissue evidence="5">Whole organism</tissue>
    </source>
</reference>
<evidence type="ECO:0000313" key="5">
    <source>
        <dbReference type="RefSeq" id="XP_052122443.1"/>
    </source>
</evidence>
<dbReference type="PANTHER" id="PTHR13482:SF3">
    <property type="entry name" value="MICROPROCESSOR COMPLEX SUBUNIT DGCR8"/>
    <property type="match status" value="1"/>
</dbReference>
<evidence type="ECO:0000313" key="4">
    <source>
        <dbReference type="Proteomes" id="UP000504606"/>
    </source>
</evidence>
<dbReference type="FunFam" id="3.30.160.20:FF:000051">
    <property type="entry name" value="Microprocessor complex subunit DGCR8"/>
    <property type="match status" value="1"/>
</dbReference>
<feature type="compositionally biased region" description="Polar residues" evidence="2">
    <location>
        <begin position="1"/>
        <end position="12"/>
    </location>
</feature>
<dbReference type="Pfam" id="PF00035">
    <property type="entry name" value="dsrm"/>
    <property type="match status" value="1"/>
</dbReference>